<dbReference type="Pfam" id="PF07729">
    <property type="entry name" value="FCD"/>
    <property type="match status" value="1"/>
</dbReference>
<evidence type="ECO:0000256" key="1">
    <source>
        <dbReference type="ARBA" id="ARBA00023015"/>
    </source>
</evidence>
<accession>A0A9X1K226</accession>
<dbReference type="SMART" id="SM00895">
    <property type="entry name" value="FCD"/>
    <property type="match status" value="1"/>
</dbReference>
<proteinExistence type="predicted"/>
<keyword evidence="1" id="KW-0805">Transcription regulation</keyword>
<keyword evidence="3" id="KW-0804">Transcription</keyword>
<keyword evidence="2" id="KW-0238">DNA-binding</keyword>
<dbReference type="AlphaFoldDB" id="A0A9X1K226"/>
<dbReference type="GO" id="GO:0003677">
    <property type="term" value="F:DNA binding"/>
    <property type="evidence" value="ECO:0007669"/>
    <property type="project" value="UniProtKB-KW"/>
</dbReference>
<dbReference type="PANTHER" id="PTHR43537">
    <property type="entry name" value="TRANSCRIPTIONAL REGULATOR, GNTR FAMILY"/>
    <property type="match status" value="1"/>
</dbReference>
<dbReference type="PROSITE" id="PS50949">
    <property type="entry name" value="HTH_GNTR"/>
    <property type="match status" value="1"/>
</dbReference>
<evidence type="ECO:0000313" key="5">
    <source>
        <dbReference type="EMBL" id="MBW4709814.1"/>
    </source>
</evidence>
<gene>
    <name evidence="5" type="ORF">KX928_18670</name>
</gene>
<protein>
    <submittedName>
        <fullName evidence="5">GntR family transcriptional regulator</fullName>
    </submittedName>
</protein>
<evidence type="ECO:0000256" key="3">
    <source>
        <dbReference type="ARBA" id="ARBA00023163"/>
    </source>
</evidence>
<sequence>MNERLSSKATCAPVTITEDVYARLRADILSGALFPGEKLKVADLCRRYDVGASPLREALSRLSSENLTDKTENRGFRVASISEAQYREVFELRCLLEADALQKSIRNGARDWEDRLTVAFFRLDRVPVGAPDWEELHRTFHVELLSEAGSILLLRYIEELYDQAVRYRNLSRAISDDKRDVRGEHKAVFEAAIARDMDAATAALMGHYQHTLQGLRSDS</sequence>
<evidence type="ECO:0000313" key="6">
    <source>
        <dbReference type="Proteomes" id="UP001138661"/>
    </source>
</evidence>
<dbReference type="PANTHER" id="PTHR43537:SF20">
    <property type="entry name" value="HTH-TYPE TRANSCRIPTIONAL REPRESSOR GLAR"/>
    <property type="match status" value="1"/>
</dbReference>
<dbReference type="InterPro" id="IPR011711">
    <property type="entry name" value="GntR_C"/>
</dbReference>
<feature type="domain" description="HTH gntR-type" evidence="4">
    <location>
        <begin position="14"/>
        <end position="81"/>
    </location>
</feature>
<dbReference type="Pfam" id="PF00392">
    <property type="entry name" value="GntR"/>
    <property type="match status" value="1"/>
</dbReference>
<dbReference type="CDD" id="cd07377">
    <property type="entry name" value="WHTH_GntR"/>
    <property type="match status" value="1"/>
</dbReference>
<dbReference type="SMART" id="SM00345">
    <property type="entry name" value="HTH_GNTR"/>
    <property type="match status" value="1"/>
</dbReference>
<reference evidence="5" key="1">
    <citation type="submission" date="2021-07" db="EMBL/GenBank/DDBJ databases">
        <title>Roseobacter insulae sp. nov., isolated from a tidal flat.</title>
        <authorList>
            <person name="Park S."/>
            <person name="Yoon J.-H."/>
        </authorList>
    </citation>
    <scope>NUCLEOTIDE SEQUENCE</scope>
    <source>
        <strain evidence="5">YSTF-M11</strain>
    </source>
</reference>
<organism evidence="5 6">
    <name type="scientific">Roseobacter insulae</name>
    <dbReference type="NCBI Taxonomy" id="2859783"/>
    <lineage>
        <taxon>Bacteria</taxon>
        <taxon>Pseudomonadati</taxon>
        <taxon>Pseudomonadota</taxon>
        <taxon>Alphaproteobacteria</taxon>
        <taxon>Rhodobacterales</taxon>
        <taxon>Roseobacteraceae</taxon>
        <taxon>Roseobacter</taxon>
    </lineage>
</organism>
<comment type="caution">
    <text evidence="5">The sequence shown here is derived from an EMBL/GenBank/DDBJ whole genome shotgun (WGS) entry which is preliminary data.</text>
</comment>
<dbReference type="InterPro" id="IPR000524">
    <property type="entry name" value="Tscrpt_reg_HTH_GntR"/>
</dbReference>
<dbReference type="RefSeq" id="WP_219505734.1">
    <property type="nucleotide sequence ID" value="NZ_JAHXDN010000005.1"/>
</dbReference>
<name>A0A9X1K226_9RHOB</name>
<evidence type="ECO:0000256" key="2">
    <source>
        <dbReference type="ARBA" id="ARBA00023125"/>
    </source>
</evidence>
<dbReference type="GO" id="GO:0003700">
    <property type="term" value="F:DNA-binding transcription factor activity"/>
    <property type="evidence" value="ECO:0007669"/>
    <property type="project" value="InterPro"/>
</dbReference>
<dbReference type="EMBL" id="JAHXDN010000005">
    <property type="protein sequence ID" value="MBW4709814.1"/>
    <property type="molecule type" value="Genomic_DNA"/>
</dbReference>
<evidence type="ECO:0000259" key="4">
    <source>
        <dbReference type="PROSITE" id="PS50949"/>
    </source>
</evidence>
<dbReference type="Proteomes" id="UP001138661">
    <property type="component" value="Unassembled WGS sequence"/>
</dbReference>
<keyword evidence="6" id="KW-1185">Reference proteome</keyword>